<keyword evidence="7" id="KW-0460">Magnesium</keyword>
<dbReference type="eggNOG" id="KOG1514">
    <property type="taxonomic scope" value="Eukaryota"/>
</dbReference>
<keyword evidence="9 10" id="KW-0539">Nucleus</keyword>
<dbReference type="Gene3D" id="1.10.8.60">
    <property type="match status" value="1"/>
</dbReference>
<dbReference type="InterPro" id="IPR003959">
    <property type="entry name" value="ATPase_AAA_core"/>
</dbReference>
<dbReference type="STRING" id="1182541.W9YPL9"/>
<sequence length="764" mass="84537">MQRQKKYLTKGGLAREDSDDELGYDDHPWQWIYETDETPQPAEDEKTPTKKRKASALSQGSRKRAIVGARMGSFSVRVGDPILLKSPEQGKDWVGLICSFSKTNEDGDDEMCAYIQWFCTPEELAFGKRFKIRPDVLPNESYITADFNVNPLTAINGKATVLSKDVFFQKYPGGLPPKSKSAANRYSKTIMCRRGVKQRTLQFTEDFVWEEIYRGPEDLLDLIDWIKEQTKGKKKQLASKQEDREYEQKNEMCNEEQPRTPHKRRKTTATTTASTPKSSVKASKYTTPTHKRIMIKKPIEITPLGTRILSPSQYMSTPYSQARTTLHVSSVPTSLPCRSNEFSTVYSHLYSAIVDGSGACIYISGTPGTGKTATVREVVGALHQAVLSEELDDFNFVEINGMKVTEPHQSYSLLWEALKGDRVSPNHALSLLEQEFSHPSPRRIPCVVLMDELDQLVTKSQSVMYNFFNWPAMRHSRLIVLAVANTMDLPERTLSNKISSRLGLTRITFPGYTHTQLMEIISSRLEGVPGNIVDQDAVQFASRKVAAVSGDARRALDICRRAVEIAEQSQQTQNTATTETDNDDASISASTPSRKGRGATKDLSNTKPEESDASKPLPRVTIATIKQAINEATSSPIAQHLRSLSLASKLFLAAILARTRRTGVAESTFGDVVVEAKRIADVAENSAIHDFLLANGVPRKATSTMPRILALGAAAMELVEAGVLAMEARSRGERAGKVRLRVGEEEVKSALMGDAEAKGLGVNA</sequence>
<dbReference type="GO" id="GO:0003688">
    <property type="term" value="F:DNA replication origin binding"/>
    <property type="evidence" value="ECO:0007669"/>
    <property type="project" value="TreeGrafter"/>
</dbReference>
<evidence type="ECO:0000256" key="10">
    <source>
        <dbReference type="RuleBase" id="RU365058"/>
    </source>
</evidence>
<evidence type="ECO:0000256" key="7">
    <source>
        <dbReference type="ARBA" id="ARBA00022842"/>
    </source>
</evidence>
<feature type="compositionally biased region" description="Low complexity" evidence="11">
    <location>
        <begin position="268"/>
        <end position="284"/>
    </location>
</feature>
<feature type="region of interest" description="Disordered" evidence="11">
    <location>
        <begin position="567"/>
        <end position="616"/>
    </location>
</feature>
<dbReference type="Proteomes" id="UP000019484">
    <property type="component" value="Unassembled WGS sequence"/>
</dbReference>
<dbReference type="GO" id="GO:0046872">
    <property type="term" value="F:metal ion binding"/>
    <property type="evidence" value="ECO:0007669"/>
    <property type="project" value="UniProtKB-KW"/>
</dbReference>
<feature type="domain" description="BAH" evidence="12">
    <location>
        <begin position="74"/>
        <end position="207"/>
    </location>
</feature>
<keyword evidence="3 10" id="KW-0235">DNA replication</keyword>
<dbReference type="GeneID" id="19157786"/>
<dbReference type="PANTHER" id="PTHR10763:SF23">
    <property type="entry name" value="ORIGIN RECOGNITION COMPLEX SUBUNIT 1"/>
    <property type="match status" value="1"/>
</dbReference>
<dbReference type="Pfam" id="PF00004">
    <property type="entry name" value="AAA"/>
    <property type="match status" value="1"/>
</dbReference>
<dbReference type="SMART" id="SM00382">
    <property type="entry name" value="AAA"/>
    <property type="match status" value="1"/>
</dbReference>
<dbReference type="InterPro" id="IPR041083">
    <property type="entry name" value="AAA_lid_10"/>
</dbReference>
<dbReference type="FunFam" id="3.40.50.300:FF:000199">
    <property type="entry name" value="Origin recognition complex subunit 1"/>
    <property type="match status" value="1"/>
</dbReference>
<dbReference type="SUPFAM" id="SSF46785">
    <property type="entry name" value="Winged helix' DNA-binding domain"/>
    <property type="match status" value="1"/>
</dbReference>
<dbReference type="InterPro" id="IPR001025">
    <property type="entry name" value="BAH_dom"/>
</dbReference>
<evidence type="ECO:0000256" key="1">
    <source>
        <dbReference type="ARBA" id="ARBA00004123"/>
    </source>
</evidence>
<feature type="region of interest" description="Disordered" evidence="11">
    <location>
        <begin position="233"/>
        <end position="287"/>
    </location>
</feature>
<dbReference type="GO" id="GO:0006270">
    <property type="term" value="P:DNA replication initiation"/>
    <property type="evidence" value="ECO:0007669"/>
    <property type="project" value="TreeGrafter"/>
</dbReference>
<evidence type="ECO:0000256" key="8">
    <source>
        <dbReference type="ARBA" id="ARBA00023125"/>
    </source>
</evidence>
<dbReference type="GO" id="GO:0003682">
    <property type="term" value="F:chromatin binding"/>
    <property type="evidence" value="ECO:0007669"/>
    <property type="project" value="InterPro"/>
</dbReference>
<dbReference type="Pfam" id="PF21312">
    <property type="entry name" value="WHD_ORC1"/>
    <property type="match status" value="1"/>
</dbReference>
<gene>
    <name evidence="13" type="ORF">A1O1_02889</name>
</gene>
<dbReference type="InterPro" id="IPR036390">
    <property type="entry name" value="WH_DNA-bd_sf"/>
</dbReference>
<keyword evidence="5 10" id="KW-0547">Nucleotide-binding</keyword>
<evidence type="ECO:0000259" key="12">
    <source>
        <dbReference type="PROSITE" id="PS51038"/>
    </source>
</evidence>
<dbReference type="PROSITE" id="PS51038">
    <property type="entry name" value="BAH"/>
    <property type="match status" value="1"/>
</dbReference>
<keyword evidence="4" id="KW-0479">Metal-binding</keyword>
<organism evidence="13 14">
    <name type="scientific">Capronia coronata CBS 617.96</name>
    <dbReference type="NCBI Taxonomy" id="1182541"/>
    <lineage>
        <taxon>Eukaryota</taxon>
        <taxon>Fungi</taxon>
        <taxon>Dikarya</taxon>
        <taxon>Ascomycota</taxon>
        <taxon>Pezizomycotina</taxon>
        <taxon>Eurotiomycetes</taxon>
        <taxon>Chaetothyriomycetidae</taxon>
        <taxon>Chaetothyriales</taxon>
        <taxon>Herpotrichiellaceae</taxon>
        <taxon>Capronia</taxon>
    </lineage>
</organism>
<dbReference type="AlphaFoldDB" id="W9YPL9"/>
<evidence type="ECO:0000256" key="9">
    <source>
        <dbReference type="ARBA" id="ARBA00023242"/>
    </source>
</evidence>
<evidence type="ECO:0000256" key="5">
    <source>
        <dbReference type="ARBA" id="ARBA00022741"/>
    </source>
</evidence>
<feature type="region of interest" description="Disordered" evidence="11">
    <location>
        <begin position="1"/>
        <end position="62"/>
    </location>
</feature>
<reference evidence="13 14" key="1">
    <citation type="submission" date="2013-03" db="EMBL/GenBank/DDBJ databases">
        <title>The Genome Sequence of Capronia coronata CBS 617.96.</title>
        <authorList>
            <consortium name="The Broad Institute Genomics Platform"/>
            <person name="Cuomo C."/>
            <person name="de Hoog S."/>
            <person name="Gorbushina A."/>
            <person name="Walker B."/>
            <person name="Young S.K."/>
            <person name="Zeng Q."/>
            <person name="Gargeya S."/>
            <person name="Fitzgerald M."/>
            <person name="Haas B."/>
            <person name="Abouelleil A."/>
            <person name="Allen A.W."/>
            <person name="Alvarado L."/>
            <person name="Arachchi H.M."/>
            <person name="Berlin A.M."/>
            <person name="Chapman S.B."/>
            <person name="Gainer-Dewar J."/>
            <person name="Goldberg J."/>
            <person name="Griggs A."/>
            <person name="Gujja S."/>
            <person name="Hansen M."/>
            <person name="Howarth C."/>
            <person name="Imamovic A."/>
            <person name="Ireland A."/>
            <person name="Larimer J."/>
            <person name="McCowan C."/>
            <person name="Murphy C."/>
            <person name="Pearson M."/>
            <person name="Poon T.W."/>
            <person name="Priest M."/>
            <person name="Roberts A."/>
            <person name="Saif S."/>
            <person name="Shea T."/>
            <person name="Sisk P."/>
            <person name="Sykes S."/>
            <person name="Wortman J."/>
            <person name="Nusbaum C."/>
            <person name="Birren B."/>
        </authorList>
    </citation>
    <scope>NUCLEOTIDE SEQUENCE [LARGE SCALE GENOMIC DNA]</scope>
    <source>
        <strain evidence="13 14">CBS 617.96</strain>
    </source>
</reference>
<dbReference type="Gene3D" id="3.40.50.300">
    <property type="entry name" value="P-loop containing nucleotide triphosphate hydrolases"/>
    <property type="match status" value="1"/>
</dbReference>
<dbReference type="InterPro" id="IPR003593">
    <property type="entry name" value="AAA+_ATPase"/>
</dbReference>
<evidence type="ECO:0000256" key="3">
    <source>
        <dbReference type="ARBA" id="ARBA00022705"/>
    </source>
</evidence>
<comment type="caution">
    <text evidence="13">The sequence shown here is derived from an EMBL/GenBank/DDBJ whole genome shotgun (WGS) entry which is preliminary data.</text>
</comment>
<evidence type="ECO:0000256" key="6">
    <source>
        <dbReference type="ARBA" id="ARBA00022840"/>
    </source>
</evidence>
<comment type="function">
    <text evidence="10">Component of the origin recognition complex (ORC) that binds origins of replication. DNA-binding is ATP-dependent, however specific DNA sequences that define origins of replication have not been identified so far. ORC is required to assemble the pre-replication complex necessary to initiate DNA replication.</text>
</comment>
<dbReference type="Pfam" id="PF17872">
    <property type="entry name" value="AAA_lid_10"/>
    <property type="match status" value="1"/>
</dbReference>
<dbReference type="HOGENOM" id="CLU_012774_1_1_1"/>
<keyword evidence="8 10" id="KW-0238">DNA-binding</keyword>
<comment type="subunit">
    <text evidence="10">ORC is composed of six subunits.</text>
</comment>
<comment type="subcellular location">
    <subcellularLocation>
        <location evidence="1 10">Nucleus</location>
    </subcellularLocation>
</comment>
<dbReference type="GO" id="GO:0016887">
    <property type="term" value="F:ATP hydrolysis activity"/>
    <property type="evidence" value="ECO:0007669"/>
    <property type="project" value="InterPro"/>
</dbReference>
<dbReference type="InterPro" id="IPR043151">
    <property type="entry name" value="BAH_sf"/>
</dbReference>
<dbReference type="SUPFAM" id="SSF52540">
    <property type="entry name" value="P-loop containing nucleoside triphosphate hydrolases"/>
    <property type="match status" value="1"/>
</dbReference>
<dbReference type="PANTHER" id="PTHR10763">
    <property type="entry name" value="CELL DIVISION CONTROL PROTEIN 6-RELATED"/>
    <property type="match status" value="1"/>
</dbReference>
<dbReference type="InterPro" id="IPR050311">
    <property type="entry name" value="ORC1/CDC6"/>
</dbReference>
<dbReference type="InterPro" id="IPR027417">
    <property type="entry name" value="P-loop_NTPase"/>
</dbReference>
<dbReference type="OrthoDB" id="1926878at2759"/>
<dbReference type="GO" id="GO:0005524">
    <property type="term" value="F:ATP binding"/>
    <property type="evidence" value="ECO:0007669"/>
    <property type="project" value="UniProtKB-KW"/>
</dbReference>
<dbReference type="GO" id="GO:0005664">
    <property type="term" value="C:nuclear origin of replication recognition complex"/>
    <property type="evidence" value="ECO:0007669"/>
    <property type="project" value="TreeGrafter"/>
</dbReference>
<name>W9YPL9_9EURO</name>
<evidence type="ECO:0000313" key="13">
    <source>
        <dbReference type="EMBL" id="EXJ94493.1"/>
    </source>
</evidence>
<dbReference type="Gene3D" id="2.30.30.490">
    <property type="match status" value="1"/>
</dbReference>
<proteinExistence type="inferred from homology"/>
<keyword evidence="14" id="KW-1185">Reference proteome</keyword>
<comment type="similarity">
    <text evidence="2 10">Belongs to the ORC1 family.</text>
</comment>
<dbReference type="GO" id="GO:0033314">
    <property type="term" value="P:mitotic DNA replication checkpoint signaling"/>
    <property type="evidence" value="ECO:0007669"/>
    <property type="project" value="TreeGrafter"/>
</dbReference>
<evidence type="ECO:0000256" key="11">
    <source>
        <dbReference type="SAM" id="MobiDB-lite"/>
    </source>
</evidence>
<evidence type="ECO:0000256" key="2">
    <source>
        <dbReference type="ARBA" id="ARBA00008398"/>
    </source>
</evidence>
<accession>W9YPL9</accession>
<dbReference type="EMBL" id="AMWN01000002">
    <property type="protein sequence ID" value="EXJ94493.1"/>
    <property type="molecule type" value="Genomic_DNA"/>
</dbReference>
<keyword evidence="6 10" id="KW-0067">ATP-binding</keyword>
<dbReference type="InterPro" id="IPR048867">
    <property type="entry name" value="WHD_ORC1"/>
</dbReference>
<dbReference type="RefSeq" id="XP_007721987.1">
    <property type="nucleotide sequence ID" value="XM_007723797.1"/>
</dbReference>
<dbReference type="CDD" id="cd00009">
    <property type="entry name" value="AAA"/>
    <property type="match status" value="1"/>
</dbReference>
<feature type="compositionally biased region" description="Low complexity" evidence="11">
    <location>
        <begin position="567"/>
        <end position="579"/>
    </location>
</feature>
<feature type="compositionally biased region" description="Basic and acidic residues" evidence="11">
    <location>
        <begin position="240"/>
        <end position="259"/>
    </location>
</feature>
<evidence type="ECO:0000313" key="14">
    <source>
        <dbReference type="Proteomes" id="UP000019484"/>
    </source>
</evidence>
<evidence type="ECO:0000256" key="4">
    <source>
        <dbReference type="ARBA" id="ARBA00022723"/>
    </source>
</evidence>
<protein>
    <recommendedName>
        <fullName evidence="10">Origin recognition complex subunit 1</fullName>
    </recommendedName>
</protein>